<evidence type="ECO:0000256" key="5">
    <source>
        <dbReference type="ARBA" id="ARBA00022842"/>
    </source>
</evidence>
<dbReference type="CDD" id="cd00685">
    <property type="entry name" value="Trans_IPPS_HT"/>
    <property type="match status" value="1"/>
</dbReference>
<evidence type="ECO:0000256" key="6">
    <source>
        <dbReference type="RuleBase" id="RU004466"/>
    </source>
</evidence>
<dbReference type="Proteomes" id="UP000074294">
    <property type="component" value="Unassembled WGS sequence"/>
</dbReference>
<reference evidence="7 8" key="1">
    <citation type="journal article" date="2016" name="Nat. Microbiol.">
        <title>Genomic inference of the metabolism of cosmopolitan subsurface Archaea, Hadesarchaea.</title>
        <authorList>
            <person name="Baker B.J."/>
            <person name="Saw J.H."/>
            <person name="Lind A.E."/>
            <person name="Lazar C.S."/>
            <person name="Hinrichs K.-U."/>
            <person name="Teske A.P."/>
            <person name="Ettema T.J."/>
        </authorList>
    </citation>
    <scope>NUCLEOTIDE SEQUENCE [LARGE SCALE GENOMIC DNA]</scope>
</reference>
<comment type="similarity">
    <text evidence="2 6">Belongs to the FPP/GGPP synthase family.</text>
</comment>
<dbReference type="InterPro" id="IPR000092">
    <property type="entry name" value="Polyprenyl_synt"/>
</dbReference>
<accession>A0A147K168</accession>
<dbReference type="GO" id="GO:0046872">
    <property type="term" value="F:metal ion binding"/>
    <property type="evidence" value="ECO:0007669"/>
    <property type="project" value="UniProtKB-KW"/>
</dbReference>
<proteinExistence type="inferred from homology"/>
<comment type="caution">
    <text evidence="7">The sequence shown here is derived from an EMBL/GenBank/DDBJ whole genome shotgun (WGS) entry which is preliminary data.</text>
</comment>
<sequence>MDVLKYLEECAALVEPEIDRWVPREIQPEVLAKAMRHLIEAGGKRLRPCLALTACEAVGGKKEDAIETAAALEMFHNFTLIHDDIMDHDEFRRNVKTVHVIWGEPIAIIAGDALFAKVFEAAAANASRLKLNLERTLELFNTLSKASFELCQGQALDMLFESRDDVTEEEYMRMISGKTGALTEAAAKAGALLGNADGKKLQALASYGRLIGVAFQMQDDVLGVWGKQEKFGKPIGSDIREGKRTLIIVRALTTASDEDRGVLLKAFGKSHATNEEIREAIGVLKRIGAIDYVAERARKLVAEAKRKLEVLPDSRAKEALLGIADFVVEREF</sequence>
<dbReference type="InterPro" id="IPR008949">
    <property type="entry name" value="Isoprenoid_synthase_dom_sf"/>
</dbReference>
<dbReference type="InterPro" id="IPR033749">
    <property type="entry name" value="Polyprenyl_synt_CS"/>
</dbReference>
<dbReference type="PROSITE" id="PS00444">
    <property type="entry name" value="POLYPRENYL_SYNTHASE_2"/>
    <property type="match status" value="1"/>
</dbReference>
<dbReference type="GO" id="GO:0008299">
    <property type="term" value="P:isoprenoid biosynthetic process"/>
    <property type="evidence" value="ECO:0007669"/>
    <property type="project" value="InterPro"/>
</dbReference>
<dbReference type="PANTHER" id="PTHR12001:SF85">
    <property type="entry name" value="SHORT CHAIN ISOPRENYL DIPHOSPHATE SYNTHASE"/>
    <property type="match status" value="1"/>
</dbReference>
<dbReference type="STRING" id="1776334.APZ16_02440"/>
<keyword evidence="5" id="KW-0460">Magnesium</keyword>
<keyword evidence="4" id="KW-0479">Metal-binding</keyword>
<name>A0A147K168_HADYE</name>
<dbReference type="EMBL" id="LQMQ01000004">
    <property type="protein sequence ID" value="KUO42552.1"/>
    <property type="molecule type" value="Genomic_DNA"/>
</dbReference>
<comment type="cofactor">
    <cofactor evidence="1">
        <name>Mg(2+)</name>
        <dbReference type="ChEBI" id="CHEBI:18420"/>
    </cofactor>
</comment>
<dbReference type="SFLD" id="SFLDS00005">
    <property type="entry name" value="Isoprenoid_Synthase_Type_I"/>
    <property type="match status" value="1"/>
</dbReference>
<evidence type="ECO:0000256" key="3">
    <source>
        <dbReference type="ARBA" id="ARBA00022679"/>
    </source>
</evidence>
<dbReference type="SFLD" id="SFLDG01017">
    <property type="entry name" value="Polyprenyl_Transferase_Like"/>
    <property type="match status" value="1"/>
</dbReference>
<dbReference type="SUPFAM" id="SSF48576">
    <property type="entry name" value="Terpenoid synthases"/>
    <property type="match status" value="1"/>
</dbReference>
<protein>
    <recommendedName>
        <fullName evidence="9">Polyprenyl synthetase family protein</fullName>
    </recommendedName>
</protein>
<organism evidence="7 8">
    <name type="scientific">Hadarchaeum yellowstonense</name>
    <dbReference type="NCBI Taxonomy" id="1776334"/>
    <lineage>
        <taxon>Archaea</taxon>
        <taxon>Methanobacteriati</taxon>
        <taxon>Candidatus Hadarchaeota</taxon>
        <taxon>Candidatus Hadarchaeia</taxon>
        <taxon>Candidatus Hadarchaeales</taxon>
        <taxon>Candidatus Hadarchaeaceae</taxon>
        <taxon>Candidatus Hadarchaeum</taxon>
    </lineage>
</organism>
<evidence type="ECO:0000256" key="4">
    <source>
        <dbReference type="ARBA" id="ARBA00022723"/>
    </source>
</evidence>
<gene>
    <name evidence="7" type="ORF">APZ16_02440</name>
</gene>
<dbReference type="GO" id="GO:0004659">
    <property type="term" value="F:prenyltransferase activity"/>
    <property type="evidence" value="ECO:0007669"/>
    <property type="project" value="InterPro"/>
</dbReference>
<dbReference type="Pfam" id="PF00348">
    <property type="entry name" value="polyprenyl_synt"/>
    <property type="match status" value="1"/>
</dbReference>
<evidence type="ECO:0008006" key="9">
    <source>
        <dbReference type="Google" id="ProtNLM"/>
    </source>
</evidence>
<keyword evidence="3 6" id="KW-0808">Transferase</keyword>
<dbReference type="PANTHER" id="PTHR12001">
    <property type="entry name" value="GERANYLGERANYL PYROPHOSPHATE SYNTHASE"/>
    <property type="match status" value="1"/>
</dbReference>
<evidence type="ECO:0000256" key="2">
    <source>
        <dbReference type="ARBA" id="ARBA00006706"/>
    </source>
</evidence>
<dbReference type="Gene3D" id="1.10.600.10">
    <property type="entry name" value="Farnesyl Diphosphate Synthase"/>
    <property type="match status" value="1"/>
</dbReference>
<evidence type="ECO:0000313" key="8">
    <source>
        <dbReference type="Proteomes" id="UP000074294"/>
    </source>
</evidence>
<evidence type="ECO:0000313" key="7">
    <source>
        <dbReference type="EMBL" id="KUO42552.1"/>
    </source>
</evidence>
<evidence type="ECO:0000256" key="1">
    <source>
        <dbReference type="ARBA" id="ARBA00001946"/>
    </source>
</evidence>
<dbReference type="AlphaFoldDB" id="A0A147K168"/>